<sequence length="122" mass="13166">MKKLIIACLILITAACTKNNATISGDLLVRVENSSNTPLSAVMLGQHNFGPLKNGSMTGYQQFTQLIAYAGAMVVVGKDTTYAGMGYCGTPPLPYLENGKYTLQIFNDPILNNALNSKYIKE</sequence>
<organism evidence="2 3">
    <name type="scientific">Limnovirga soli</name>
    <dbReference type="NCBI Taxonomy" id="2656915"/>
    <lineage>
        <taxon>Bacteria</taxon>
        <taxon>Pseudomonadati</taxon>
        <taxon>Bacteroidota</taxon>
        <taxon>Chitinophagia</taxon>
        <taxon>Chitinophagales</taxon>
        <taxon>Chitinophagaceae</taxon>
        <taxon>Limnovirga</taxon>
    </lineage>
</organism>
<evidence type="ECO:0000313" key="2">
    <source>
        <dbReference type="EMBL" id="NNV57253.1"/>
    </source>
</evidence>
<evidence type="ECO:0000313" key="3">
    <source>
        <dbReference type="Proteomes" id="UP000598971"/>
    </source>
</evidence>
<reference evidence="2" key="1">
    <citation type="submission" date="2019-10" db="EMBL/GenBank/DDBJ databases">
        <title>Draft genome sequence of Panacibacter sp. KCS-6.</title>
        <authorList>
            <person name="Yim K.J."/>
        </authorList>
    </citation>
    <scope>NUCLEOTIDE SEQUENCE</scope>
    <source>
        <strain evidence="2">KCS-6</strain>
    </source>
</reference>
<name>A0A8J8FG28_9BACT</name>
<accession>A0A8J8FG28</accession>
<dbReference type="RefSeq" id="WP_171609202.1">
    <property type="nucleotide sequence ID" value="NZ_WHPF01000013.1"/>
</dbReference>
<dbReference type="EMBL" id="WHPF01000013">
    <property type="protein sequence ID" value="NNV57253.1"/>
    <property type="molecule type" value="Genomic_DNA"/>
</dbReference>
<feature type="chain" id="PRO_5035244478" evidence="1">
    <location>
        <begin position="22"/>
        <end position="122"/>
    </location>
</feature>
<proteinExistence type="predicted"/>
<gene>
    <name evidence="2" type="ORF">GD597_17410</name>
</gene>
<keyword evidence="1" id="KW-0732">Signal</keyword>
<dbReference type="Proteomes" id="UP000598971">
    <property type="component" value="Unassembled WGS sequence"/>
</dbReference>
<keyword evidence="3" id="KW-1185">Reference proteome</keyword>
<comment type="caution">
    <text evidence="2">The sequence shown here is derived from an EMBL/GenBank/DDBJ whole genome shotgun (WGS) entry which is preliminary data.</text>
</comment>
<feature type="signal peptide" evidence="1">
    <location>
        <begin position="1"/>
        <end position="21"/>
    </location>
</feature>
<protein>
    <submittedName>
        <fullName evidence="2">Uncharacterized protein</fullName>
    </submittedName>
</protein>
<dbReference type="PROSITE" id="PS51257">
    <property type="entry name" value="PROKAR_LIPOPROTEIN"/>
    <property type="match status" value="1"/>
</dbReference>
<dbReference type="AlphaFoldDB" id="A0A8J8FG28"/>
<evidence type="ECO:0000256" key="1">
    <source>
        <dbReference type="SAM" id="SignalP"/>
    </source>
</evidence>